<proteinExistence type="inferred from homology"/>
<dbReference type="InterPro" id="IPR001619">
    <property type="entry name" value="Sec1-like"/>
</dbReference>
<accession>A0A023B1I2</accession>
<dbReference type="InterPro" id="IPR043154">
    <property type="entry name" value="Sec-1-like_dom1"/>
</dbReference>
<dbReference type="Proteomes" id="UP000019763">
    <property type="component" value="Unassembled WGS sequence"/>
</dbReference>
<sequence>MIAGSVSPVTVSVPFDVEEATRSSLVSVLRSEGVWKVLILDERSQSVIAPLLKVGQLRQFGVTLVLSIDNTDRTPIPDTMAVYIVQPSEHNLDVLLRDISRRMYAKYNLQFIDRISDNTLQDLAQKASKIIPLPLFPAVVERFINFVPIDAFKFSLELPDTFKNIYDPKSKDVTIVQTIDHIVAGLICVLKTLGVRPIIKLPKNPSSPARTVGIKLCEQLKELHSTYGDRFISFAGNINYT</sequence>
<dbReference type="OrthoDB" id="10251230at2759"/>
<evidence type="ECO:0000313" key="3">
    <source>
        <dbReference type="Proteomes" id="UP000019763"/>
    </source>
</evidence>
<dbReference type="InterPro" id="IPR027482">
    <property type="entry name" value="Sec1-like_dom2"/>
</dbReference>
<dbReference type="AlphaFoldDB" id="A0A023B1I2"/>
<dbReference type="PANTHER" id="PTHR11679">
    <property type="entry name" value="VESICLE PROTEIN SORTING-ASSOCIATED"/>
    <property type="match status" value="1"/>
</dbReference>
<reference evidence="2" key="1">
    <citation type="submission" date="2013-12" db="EMBL/GenBank/DDBJ databases">
        <authorList>
            <person name="Omoto C.K."/>
            <person name="Sibley D."/>
            <person name="Venepally P."/>
            <person name="Hadjithomas M."/>
            <person name="Karamycheva S."/>
            <person name="Brunk B."/>
            <person name="Roos D."/>
            <person name="Caler E."/>
            <person name="Lorenzi H."/>
        </authorList>
    </citation>
    <scope>NUCLEOTIDE SEQUENCE</scope>
</reference>
<comment type="similarity">
    <text evidence="1">Belongs to the STXBP/unc-18/SEC1 family.</text>
</comment>
<dbReference type="VEuPathDB" id="CryptoDB:GNI_135680"/>
<dbReference type="OMA" id="DISRRMY"/>
<keyword evidence="3" id="KW-1185">Reference proteome</keyword>
<dbReference type="Pfam" id="PF00995">
    <property type="entry name" value="Sec1"/>
    <property type="match status" value="1"/>
</dbReference>
<dbReference type="GO" id="GO:0016192">
    <property type="term" value="P:vesicle-mediated transport"/>
    <property type="evidence" value="ECO:0007669"/>
    <property type="project" value="InterPro"/>
</dbReference>
<name>A0A023B1I2_GRENI</name>
<comment type="caution">
    <text evidence="2">The sequence shown here is derived from an EMBL/GenBank/DDBJ whole genome shotgun (WGS) entry which is preliminary data.</text>
</comment>
<dbReference type="eggNOG" id="KOG1301">
    <property type="taxonomic scope" value="Eukaryota"/>
</dbReference>
<dbReference type="EMBL" id="AFNH02001004">
    <property type="protein sequence ID" value="EZG46016.1"/>
    <property type="molecule type" value="Genomic_DNA"/>
</dbReference>
<dbReference type="GeneID" id="22914814"/>
<protein>
    <submittedName>
        <fullName evidence="2">Sec1 family protein</fullName>
    </submittedName>
</protein>
<dbReference type="SUPFAM" id="SSF56815">
    <property type="entry name" value="Sec1/munc18-like (SM) proteins"/>
    <property type="match status" value="1"/>
</dbReference>
<dbReference type="InterPro" id="IPR036045">
    <property type="entry name" value="Sec1-like_sf"/>
</dbReference>
<evidence type="ECO:0000256" key="1">
    <source>
        <dbReference type="ARBA" id="ARBA00009884"/>
    </source>
</evidence>
<gene>
    <name evidence="2" type="ORF">GNI_135680</name>
</gene>
<dbReference type="Gene3D" id="3.40.50.1910">
    <property type="match status" value="1"/>
</dbReference>
<evidence type="ECO:0000313" key="2">
    <source>
        <dbReference type="EMBL" id="EZG46016.1"/>
    </source>
</evidence>
<dbReference type="Gene3D" id="3.40.50.2060">
    <property type="match status" value="1"/>
</dbReference>
<organism evidence="2 3">
    <name type="scientific">Gregarina niphandrodes</name>
    <name type="common">Septate eugregarine</name>
    <dbReference type="NCBI Taxonomy" id="110365"/>
    <lineage>
        <taxon>Eukaryota</taxon>
        <taxon>Sar</taxon>
        <taxon>Alveolata</taxon>
        <taxon>Apicomplexa</taxon>
        <taxon>Conoidasida</taxon>
        <taxon>Gregarinasina</taxon>
        <taxon>Eugregarinorida</taxon>
        <taxon>Gregarinidae</taxon>
        <taxon>Gregarina</taxon>
    </lineage>
</organism>
<dbReference type="RefSeq" id="XP_011132390.1">
    <property type="nucleotide sequence ID" value="XM_011134088.1"/>
</dbReference>